<name>A0A1M3KWH1_9BACT</name>
<protein>
    <submittedName>
        <fullName evidence="1">Uncharacterized protein</fullName>
    </submittedName>
</protein>
<dbReference type="STRING" id="1895771.BGO89_09455"/>
<dbReference type="AlphaFoldDB" id="A0A1M3KWH1"/>
<accession>A0A1M3KWH1</accession>
<reference evidence="1 2" key="1">
    <citation type="submission" date="2016-09" db="EMBL/GenBank/DDBJ databases">
        <title>Genome-resolved meta-omics ties microbial dynamics to process performance in biotechnology for thiocyanate degradation.</title>
        <authorList>
            <person name="Kantor R.S."/>
            <person name="Huddy R.J."/>
            <person name="Iyer R."/>
            <person name="Thomas B.C."/>
            <person name="Brown C.T."/>
            <person name="Anantharaman K."/>
            <person name="Tringe S."/>
            <person name="Hettich R.L."/>
            <person name="Harrison S.T."/>
            <person name="Banfield J.F."/>
        </authorList>
    </citation>
    <scope>NUCLEOTIDE SEQUENCE [LARGE SCALE GENOMIC DNA]</scope>
    <source>
        <strain evidence="1">59-99</strain>
    </source>
</reference>
<organism evidence="1 2">
    <name type="scientific">Candidatus Kapaibacterium thiocyanatum</name>
    <dbReference type="NCBI Taxonomy" id="1895771"/>
    <lineage>
        <taxon>Bacteria</taxon>
        <taxon>Pseudomonadati</taxon>
        <taxon>Candidatus Kapaibacteriota</taxon>
        <taxon>Candidatus Kapaibacteriia</taxon>
        <taxon>Candidatus Kapaibacteriales</taxon>
        <taxon>Candidatus Kapaibacteriaceae</taxon>
        <taxon>Candidatus Kapaibacterium</taxon>
    </lineage>
</organism>
<gene>
    <name evidence="1" type="ORF">BGO89_09455</name>
</gene>
<comment type="caution">
    <text evidence="1">The sequence shown here is derived from an EMBL/GenBank/DDBJ whole genome shotgun (WGS) entry which is preliminary data.</text>
</comment>
<dbReference type="EMBL" id="MKVH01000024">
    <property type="protein sequence ID" value="OJX56752.1"/>
    <property type="molecule type" value="Genomic_DNA"/>
</dbReference>
<proteinExistence type="predicted"/>
<evidence type="ECO:0000313" key="2">
    <source>
        <dbReference type="Proteomes" id="UP000184233"/>
    </source>
</evidence>
<evidence type="ECO:0000313" key="1">
    <source>
        <dbReference type="EMBL" id="OJX56752.1"/>
    </source>
</evidence>
<dbReference type="Proteomes" id="UP000184233">
    <property type="component" value="Unassembled WGS sequence"/>
</dbReference>
<sequence>MPNRREFPAGKGVLIGIDDGEWNQGGLLFKRRPRSRDSTGSIDGDVHDVVSLHEIDTINGRVRSRKACNLADAPMTYCSEAAKDRSE</sequence>